<dbReference type="SMART" id="SM00344">
    <property type="entry name" value="HTH_ASNC"/>
    <property type="match status" value="1"/>
</dbReference>
<dbReference type="InterPro" id="IPR011008">
    <property type="entry name" value="Dimeric_a/b-barrel"/>
</dbReference>
<protein>
    <submittedName>
        <fullName evidence="5">AsnC family transcriptional regulator</fullName>
    </submittedName>
</protein>
<dbReference type="SUPFAM" id="SSF46785">
    <property type="entry name" value="Winged helix' DNA-binding domain"/>
    <property type="match status" value="1"/>
</dbReference>
<dbReference type="RefSeq" id="WP_123401159.1">
    <property type="nucleotide sequence ID" value="NZ_RJVI01000002.1"/>
</dbReference>
<evidence type="ECO:0000256" key="2">
    <source>
        <dbReference type="ARBA" id="ARBA00023125"/>
    </source>
</evidence>
<dbReference type="InterPro" id="IPR000485">
    <property type="entry name" value="AsnC-type_HTH_dom"/>
</dbReference>
<evidence type="ECO:0000259" key="4">
    <source>
        <dbReference type="PROSITE" id="PS50956"/>
    </source>
</evidence>
<keyword evidence="2" id="KW-0238">DNA-binding</keyword>
<dbReference type="PROSITE" id="PS50956">
    <property type="entry name" value="HTH_ASNC_2"/>
    <property type="match status" value="1"/>
</dbReference>
<dbReference type="InterPro" id="IPR019888">
    <property type="entry name" value="Tscrpt_reg_AsnC-like"/>
</dbReference>
<dbReference type="Pfam" id="PF13412">
    <property type="entry name" value="HTH_24"/>
    <property type="match status" value="1"/>
</dbReference>
<organism evidence="5 6">
    <name type="scientific">Inmirania thermothiophila</name>
    <dbReference type="NCBI Taxonomy" id="1750597"/>
    <lineage>
        <taxon>Bacteria</taxon>
        <taxon>Pseudomonadati</taxon>
        <taxon>Pseudomonadota</taxon>
        <taxon>Gammaproteobacteria</taxon>
        <taxon>Chromatiales</taxon>
        <taxon>Ectothiorhodospiraceae</taxon>
        <taxon>Inmirania</taxon>
    </lineage>
</organism>
<dbReference type="GO" id="GO:0005829">
    <property type="term" value="C:cytosol"/>
    <property type="evidence" value="ECO:0007669"/>
    <property type="project" value="TreeGrafter"/>
</dbReference>
<dbReference type="AlphaFoldDB" id="A0A3N1Y046"/>
<dbReference type="OrthoDB" id="166264at2"/>
<name>A0A3N1Y046_9GAMM</name>
<dbReference type="PANTHER" id="PTHR30154:SF34">
    <property type="entry name" value="TRANSCRIPTIONAL REGULATOR AZLB"/>
    <property type="match status" value="1"/>
</dbReference>
<dbReference type="Gene3D" id="3.30.70.920">
    <property type="match status" value="1"/>
</dbReference>
<dbReference type="InterPro" id="IPR036390">
    <property type="entry name" value="WH_DNA-bd_sf"/>
</dbReference>
<dbReference type="InterPro" id="IPR019885">
    <property type="entry name" value="Tscrpt_reg_HTH_AsnC-type_CS"/>
</dbReference>
<dbReference type="GO" id="GO:0006355">
    <property type="term" value="P:regulation of DNA-templated transcription"/>
    <property type="evidence" value="ECO:0007669"/>
    <property type="project" value="UniProtKB-ARBA"/>
</dbReference>
<dbReference type="Pfam" id="PF01037">
    <property type="entry name" value="AsnC_trans_reg"/>
    <property type="match status" value="1"/>
</dbReference>
<dbReference type="PROSITE" id="PS00519">
    <property type="entry name" value="HTH_ASNC_1"/>
    <property type="match status" value="1"/>
</dbReference>
<comment type="caution">
    <text evidence="5">The sequence shown here is derived from an EMBL/GenBank/DDBJ whole genome shotgun (WGS) entry which is preliminary data.</text>
</comment>
<dbReference type="CDD" id="cd00090">
    <property type="entry name" value="HTH_ARSR"/>
    <property type="match status" value="1"/>
</dbReference>
<dbReference type="GO" id="GO:0043200">
    <property type="term" value="P:response to amino acid"/>
    <property type="evidence" value="ECO:0007669"/>
    <property type="project" value="TreeGrafter"/>
</dbReference>
<dbReference type="SUPFAM" id="SSF54909">
    <property type="entry name" value="Dimeric alpha+beta barrel"/>
    <property type="match status" value="1"/>
</dbReference>
<accession>A0A3N1Y046</accession>
<evidence type="ECO:0000313" key="5">
    <source>
        <dbReference type="EMBL" id="ROR32190.1"/>
    </source>
</evidence>
<keyword evidence="1" id="KW-0805">Transcription regulation</keyword>
<dbReference type="GO" id="GO:0043565">
    <property type="term" value="F:sequence-specific DNA binding"/>
    <property type="evidence" value="ECO:0007669"/>
    <property type="project" value="InterPro"/>
</dbReference>
<dbReference type="InterPro" id="IPR036388">
    <property type="entry name" value="WH-like_DNA-bd_sf"/>
</dbReference>
<feature type="domain" description="HTH asnC-type" evidence="4">
    <location>
        <begin position="4"/>
        <end position="65"/>
    </location>
</feature>
<keyword evidence="6" id="KW-1185">Reference proteome</keyword>
<dbReference type="EMBL" id="RJVI01000002">
    <property type="protein sequence ID" value="ROR32190.1"/>
    <property type="molecule type" value="Genomic_DNA"/>
</dbReference>
<evidence type="ECO:0000256" key="1">
    <source>
        <dbReference type="ARBA" id="ARBA00023015"/>
    </source>
</evidence>
<proteinExistence type="predicted"/>
<dbReference type="Proteomes" id="UP000276634">
    <property type="component" value="Unassembled WGS sequence"/>
</dbReference>
<dbReference type="InterPro" id="IPR019887">
    <property type="entry name" value="Tscrpt_reg_AsnC/Lrp_C"/>
</dbReference>
<dbReference type="Gene3D" id="1.10.10.10">
    <property type="entry name" value="Winged helix-like DNA-binding domain superfamily/Winged helix DNA-binding domain"/>
    <property type="match status" value="1"/>
</dbReference>
<reference evidence="5 6" key="1">
    <citation type="submission" date="2018-11" db="EMBL/GenBank/DDBJ databases">
        <title>Genomic Encyclopedia of Type Strains, Phase IV (KMG-IV): sequencing the most valuable type-strain genomes for metagenomic binning, comparative biology and taxonomic classification.</title>
        <authorList>
            <person name="Goeker M."/>
        </authorList>
    </citation>
    <scope>NUCLEOTIDE SEQUENCE [LARGE SCALE GENOMIC DNA]</scope>
    <source>
        <strain evidence="5 6">DSM 100275</strain>
    </source>
</reference>
<dbReference type="PANTHER" id="PTHR30154">
    <property type="entry name" value="LEUCINE-RESPONSIVE REGULATORY PROTEIN"/>
    <property type="match status" value="1"/>
</dbReference>
<dbReference type="InterPro" id="IPR011991">
    <property type="entry name" value="ArsR-like_HTH"/>
</dbReference>
<sequence>MTPIDETDRRILRLLQANARITNAELAERVALSPSPCWRRVRRLEASGLIRAYVTLLDPHALGLDVSVFVRVRIESHREEVVQAFEAAVQARPEIVECYRMTGGTDYLLRVVTSDIAAYDRFLGEVLMHLPGVASMDSGFALRQVKYTTAMPL</sequence>
<gene>
    <name evidence="5" type="ORF">EDC57_1385</name>
</gene>
<evidence type="ECO:0000256" key="3">
    <source>
        <dbReference type="ARBA" id="ARBA00023163"/>
    </source>
</evidence>
<evidence type="ECO:0000313" key="6">
    <source>
        <dbReference type="Proteomes" id="UP000276634"/>
    </source>
</evidence>
<dbReference type="PRINTS" id="PR00033">
    <property type="entry name" value="HTHASNC"/>
</dbReference>
<keyword evidence="3" id="KW-0804">Transcription</keyword>